<feature type="region of interest" description="Disordered" evidence="1">
    <location>
        <begin position="85"/>
        <end position="105"/>
    </location>
</feature>
<feature type="region of interest" description="Disordered" evidence="1">
    <location>
        <begin position="1"/>
        <end position="22"/>
    </location>
</feature>
<keyword evidence="3" id="KW-1185">Reference proteome</keyword>
<evidence type="ECO:0000256" key="1">
    <source>
        <dbReference type="SAM" id="MobiDB-lite"/>
    </source>
</evidence>
<dbReference type="AlphaFoldDB" id="A0A0L0G7K0"/>
<name>A0A0L0G7K0_9EUKA</name>
<evidence type="ECO:0000313" key="2">
    <source>
        <dbReference type="EMBL" id="KNC84975.1"/>
    </source>
</evidence>
<organism evidence="2 3">
    <name type="scientific">Sphaeroforma arctica JP610</name>
    <dbReference type="NCBI Taxonomy" id="667725"/>
    <lineage>
        <taxon>Eukaryota</taxon>
        <taxon>Ichthyosporea</taxon>
        <taxon>Ichthyophonida</taxon>
        <taxon>Sphaeroforma</taxon>
    </lineage>
</organism>
<proteinExistence type="predicted"/>
<gene>
    <name evidence="2" type="ORF">SARC_02830</name>
</gene>
<dbReference type="RefSeq" id="XP_014158877.1">
    <property type="nucleotide sequence ID" value="XM_014303402.1"/>
</dbReference>
<dbReference type="Proteomes" id="UP000054560">
    <property type="component" value="Unassembled WGS sequence"/>
</dbReference>
<protein>
    <submittedName>
        <fullName evidence="2">Uncharacterized protein</fullName>
    </submittedName>
</protein>
<evidence type="ECO:0000313" key="3">
    <source>
        <dbReference type="Proteomes" id="UP000054560"/>
    </source>
</evidence>
<reference evidence="2 3" key="1">
    <citation type="submission" date="2011-02" db="EMBL/GenBank/DDBJ databases">
        <title>The Genome Sequence of Sphaeroforma arctica JP610.</title>
        <authorList>
            <consortium name="The Broad Institute Genome Sequencing Platform"/>
            <person name="Russ C."/>
            <person name="Cuomo C."/>
            <person name="Young S.K."/>
            <person name="Zeng Q."/>
            <person name="Gargeya S."/>
            <person name="Alvarado L."/>
            <person name="Berlin A."/>
            <person name="Chapman S.B."/>
            <person name="Chen Z."/>
            <person name="Freedman E."/>
            <person name="Gellesch M."/>
            <person name="Goldberg J."/>
            <person name="Griggs A."/>
            <person name="Gujja S."/>
            <person name="Heilman E."/>
            <person name="Heiman D."/>
            <person name="Howarth C."/>
            <person name="Mehta T."/>
            <person name="Neiman D."/>
            <person name="Pearson M."/>
            <person name="Roberts A."/>
            <person name="Saif S."/>
            <person name="Shea T."/>
            <person name="Shenoy N."/>
            <person name="Sisk P."/>
            <person name="Stolte C."/>
            <person name="Sykes S."/>
            <person name="White J."/>
            <person name="Yandava C."/>
            <person name="Burger G."/>
            <person name="Gray M.W."/>
            <person name="Holland P.W.H."/>
            <person name="King N."/>
            <person name="Lang F.B.F."/>
            <person name="Roger A.J."/>
            <person name="Ruiz-Trillo I."/>
            <person name="Haas B."/>
            <person name="Nusbaum C."/>
            <person name="Birren B."/>
        </authorList>
    </citation>
    <scope>NUCLEOTIDE SEQUENCE [LARGE SCALE GENOMIC DNA]</scope>
    <source>
        <strain evidence="2 3">JP610</strain>
    </source>
</reference>
<sequence>MGELLPAQRMLERTPSSQVTSADKCRGLTQHKHTHPTAESIAADHQALYARILKLSEELCSAVEANDLPRAEAPQGVLKTLRATHESRPANNRNHGNRVAGQSGPLADTTLELDTKGALWESFKNAQILG</sequence>
<dbReference type="GeneID" id="25903334"/>
<accession>A0A0L0G7K0</accession>
<dbReference type="EMBL" id="KQ241728">
    <property type="protein sequence ID" value="KNC84975.1"/>
    <property type="molecule type" value="Genomic_DNA"/>
</dbReference>